<reference evidence="1" key="1">
    <citation type="thesis" date="2020" institute="ProQuest LLC" country="789 East Eisenhower Parkway, Ann Arbor, MI, USA">
        <title>Comparative Genomics and Chromosome Evolution.</title>
        <authorList>
            <person name="Mudd A.B."/>
        </authorList>
    </citation>
    <scope>NUCLEOTIDE SEQUENCE</scope>
    <source>
        <strain evidence="1">1538</strain>
        <tissue evidence="1">Blood</tissue>
    </source>
</reference>
<dbReference type="InterPro" id="IPR035428">
    <property type="entry name" value="FANCF"/>
</dbReference>
<dbReference type="PANTHER" id="PTHR14449">
    <property type="entry name" value="FANCONI ANEMIA GROUP F PROTEIN FANCF"/>
    <property type="match status" value="1"/>
</dbReference>
<dbReference type="AlphaFoldDB" id="A0AAV3A919"/>
<gene>
    <name evidence="1" type="ORF">GDO54_017522</name>
</gene>
<dbReference type="EMBL" id="DYDO01000007">
    <property type="protein sequence ID" value="DBA20777.1"/>
    <property type="molecule type" value="Genomic_DNA"/>
</dbReference>
<dbReference type="GO" id="GO:0036297">
    <property type="term" value="P:interstrand cross-link repair"/>
    <property type="evidence" value="ECO:0007669"/>
    <property type="project" value="InterPro"/>
</dbReference>
<sequence length="354" mass="40364">MAIKMEGNTMVDKFQSVLENLDNFVDMLALSHTAHVKDWDVQNVQRILEWGSYFQQVSHRFKDSETIRNAIEDHLAKKNKELSVQFKNYKYITIKDLERGRDIVCMALLCNNAVSTFVFKYLLELLGDSDREKDDSICLDHMLSRKVASELFLSLPLFTCERSQTDNPVLVTQADILRSNLQSRIKTLEDGHKLPAVSEILTKLPKPSVYHLITAVLLSIDTSSALHCDQLYDLILDWLLSNDNSLTGLCSNVDPQNLVKLSSRFFKFRQTYLDYLVRLGQGMEQDVTFGTWASNIPKLSFGELLGHFKCLLGGPDDLKECTLTRLQTLKSQDGDFEEPGISIWTDILTELNKS</sequence>
<dbReference type="Gene3D" id="1.25.40.490">
    <property type="match status" value="1"/>
</dbReference>
<organism evidence="1 2">
    <name type="scientific">Pyxicephalus adspersus</name>
    <name type="common">African bullfrog</name>
    <dbReference type="NCBI Taxonomy" id="30357"/>
    <lineage>
        <taxon>Eukaryota</taxon>
        <taxon>Metazoa</taxon>
        <taxon>Chordata</taxon>
        <taxon>Craniata</taxon>
        <taxon>Vertebrata</taxon>
        <taxon>Euteleostomi</taxon>
        <taxon>Amphibia</taxon>
        <taxon>Batrachia</taxon>
        <taxon>Anura</taxon>
        <taxon>Neobatrachia</taxon>
        <taxon>Ranoidea</taxon>
        <taxon>Pyxicephalidae</taxon>
        <taxon>Pyxicephalinae</taxon>
        <taxon>Pyxicephalus</taxon>
    </lineage>
</organism>
<dbReference type="InterPro" id="IPR038505">
    <property type="entry name" value="FANCF_C_sf"/>
</dbReference>
<dbReference type="Pfam" id="PF11107">
    <property type="entry name" value="FANCF"/>
    <property type="match status" value="1"/>
</dbReference>
<protein>
    <recommendedName>
        <fullName evidence="3">Fanconi anemia group F protein</fullName>
    </recommendedName>
</protein>
<evidence type="ECO:0000313" key="2">
    <source>
        <dbReference type="Proteomes" id="UP001181693"/>
    </source>
</evidence>
<proteinExistence type="predicted"/>
<comment type="caution">
    <text evidence="1">The sequence shown here is derived from an EMBL/GenBank/DDBJ whole genome shotgun (WGS) entry which is preliminary data.</text>
</comment>
<evidence type="ECO:0000313" key="1">
    <source>
        <dbReference type="EMBL" id="DBA20777.1"/>
    </source>
</evidence>
<name>A0AAV3A919_PYXAD</name>
<accession>A0AAV3A919</accession>
<dbReference type="PANTHER" id="PTHR14449:SF2">
    <property type="entry name" value="FANCONI ANEMIA GROUP F PROTEIN"/>
    <property type="match status" value="1"/>
</dbReference>
<dbReference type="Proteomes" id="UP001181693">
    <property type="component" value="Unassembled WGS sequence"/>
</dbReference>
<dbReference type="GO" id="GO:0043240">
    <property type="term" value="C:Fanconi anaemia nuclear complex"/>
    <property type="evidence" value="ECO:0007669"/>
    <property type="project" value="InterPro"/>
</dbReference>
<keyword evidence="2" id="KW-1185">Reference proteome</keyword>
<evidence type="ECO:0008006" key="3">
    <source>
        <dbReference type="Google" id="ProtNLM"/>
    </source>
</evidence>